<evidence type="ECO:0000259" key="1">
    <source>
        <dbReference type="Pfam" id="PF18765"/>
    </source>
</evidence>
<reference evidence="2 3" key="1">
    <citation type="submission" date="2018-05" db="EMBL/GenBank/DDBJ databases">
        <title>A metagenomic window into the 2 km-deep terrestrial subsurface aquifer revealed taxonomically and functionally diverse microbial community comprising novel uncultured bacterial lineages.</title>
        <authorList>
            <person name="Kadnikov V.V."/>
            <person name="Mardanov A.V."/>
            <person name="Beletsky A.V."/>
            <person name="Banks D."/>
            <person name="Pimenov N.V."/>
            <person name="Frank Y.A."/>
            <person name="Karnachuk O.V."/>
            <person name="Ravin N.V."/>
        </authorList>
    </citation>
    <scope>NUCLEOTIDE SEQUENCE [LARGE SCALE GENOMIC DNA]</scope>
    <source>
        <strain evidence="2">BY5</strain>
    </source>
</reference>
<dbReference type="NCBIfam" id="NF047752">
    <property type="entry name" value="MntA_antitoxin"/>
    <property type="match status" value="1"/>
</dbReference>
<proteinExistence type="predicted"/>
<dbReference type="InterPro" id="IPR043519">
    <property type="entry name" value="NT_sf"/>
</dbReference>
<evidence type="ECO:0000313" key="2">
    <source>
        <dbReference type="EMBL" id="RCK78631.1"/>
    </source>
</evidence>
<dbReference type="InterPro" id="IPR052930">
    <property type="entry name" value="TA_antitoxin_MntA"/>
</dbReference>
<dbReference type="CDD" id="cd05403">
    <property type="entry name" value="NT_KNTase_like"/>
    <property type="match status" value="1"/>
</dbReference>
<evidence type="ECO:0000313" key="3">
    <source>
        <dbReference type="Proteomes" id="UP000252355"/>
    </source>
</evidence>
<dbReference type="Pfam" id="PF18765">
    <property type="entry name" value="Polbeta"/>
    <property type="match status" value="1"/>
</dbReference>
<sequence length="136" mass="15443">METSKTPPHLHQIIRTVRQRFPEIGVAFLFGSLARGNSRPDSDLDLGVAGIRPLSAEQRFELILALSEAVGRPIDLIDLQTAGPLILRSWLRGQRVLATDHHLLAALIIRSLDLTTDFEPYRRRILEYRRKAWIGI</sequence>
<dbReference type="PANTHER" id="PTHR43852:SF2">
    <property type="entry name" value="PROTEIN ADENYLYLTRANSFERASE MNTA"/>
    <property type="match status" value="1"/>
</dbReference>
<organism evidence="2 3">
    <name type="scientific">Candidatus Ozemobacter sibiricus</name>
    <dbReference type="NCBI Taxonomy" id="2268124"/>
    <lineage>
        <taxon>Bacteria</taxon>
        <taxon>Candidatus Ozemobacteria</taxon>
        <taxon>Candidatus Ozemobacterales</taxon>
        <taxon>Candidatus Ozemobacteraceae</taxon>
        <taxon>Candidatus Ozemobacter</taxon>
    </lineage>
</organism>
<accession>A0A367ZMQ9</accession>
<dbReference type="Gene3D" id="3.30.460.10">
    <property type="entry name" value="Beta Polymerase, domain 2"/>
    <property type="match status" value="1"/>
</dbReference>
<dbReference type="SUPFAM" id="SSF81301">
    <property type="entry name" value="Nucleotidyltransferase"/>
    <property type="match status" value="1"/>
</dbReference>
<dbReference type="Proteomes" id="UP000252355">
    <property type="component" value="Unassembled WGS sequence"/>
</dbReference>
<dbReference type="PANTHER" id="PTHR43852">
    <property type="entry name" value="NUCLEOTIDYLTRANSFERASE"/>
    <property type="match status" value="1"/>
</dbReference>
<protein>
    <submittedName>
        <fullName evidence="2">DNA polymerase, beta-like region</fullName>
    </submittedName>
</protein>
<dbReference type="InterPro" id="IPR041633">
    <property type="entry name" value="Polbeta"/>
</dbReference>
<dbReference type="AlphaFoldDB" id="A0A367ZMQ9"/>
<feature type="domain" description="Polymerase beta nucleotidyltransferase" evidence="1">
    <location>
        <begin position="13"/>
        <end position="97"/>
    </location>
</feature>
<gene>
    <name evidence="2" type="ORF">OZSIB_1158</name>
</gene>
<dbReference type="EMBL" id="QOQW01000020">
    <property type="protein sequence ID" value="RCK78631.1"/>
    <property type="molecule type" value="Genomic_DNA"/>
</dbReference>
<comment type="caution">
    <text evidence="2">The sequence shown here is derived from an EMBL/GenBank/DDBJ whole genome shotgun (WGS) entry which is preliminary data.</text>
</comment>
<name>A0A367ZMQ9_9BACT</name>